<feature type="modified residue" description="4-aspartylphosphate" evidence="13">
    <location>
        <position position="64"/>
    </location>
</feature>
<dbReference type="SUPFAM" id="SSF55785">
    <property type="entry name" value="PYP-like sensor domain (PAS domain)"/>
    <property type="match status" value="1"/>
</dbReference>
<reference evidence="19 20" key="1">
    <citation type="submission" date="2017-06" db="EMBL/GenBank/DDBJ databases">
        <authorList>
            <person name="Kim H.J."/>
            <person name="Triplett B.A."/>
        </authorList>
    </citation>
    <scope>NUCLEOTIDE SEQUENCE [LARGE SCALE GENOMIC DNA]</scope>
    <source>
        <strain evidence="19 20">DSM 14713</strain>
    </source>
</reference>
<evidence type="ECO:0000259" key="18">
    <source>
        <dbReference type="PROSITE" id="PS50113"/>
    </source>
</evidence>
<evidence type="ECO:0000256" key="8">
    <source>
        <dbReference type="ARBA" id="ARBA00022777"/>
    </source>
</evidence>
<evidence type="ECO:0000256" key="9">
    <source>
        <dbReference type="ARBA" id="ARBA00022840"/>
    </source>
</evidence>
<keyword evidence="7" id="KW-0547">Nucleotide-binding</keyword>
<dbReference type="Gene3D" id="1.10.287.130">
    <property type="match status" value="1"/>
</dbReference>
<dbReference type="InterPro" id="IPR003594">
    <property type="entry name" value="HATPase_dom"/>
</dbReference>
<dbReference type="InterPro" id="IPR000014">
    <property type="entry name" value="PAS"/>
</dbReference>
<dbReference type="InterPro" id="IPR011006">
    <property type="entry name" value="CheY-like_superfamily"/>
</dbReference>
<dbReference type="Pfam" id="PF02518">
    <property type="entry name" value="HATPase_c"/>
    <property type="match status" value="1"/>
</dbReference>
<evidence type="ECO:0000256" key="10">
    <source>
        <dbReference type="ARBA" id="ARBA00022989"/>
    </source>
</evidence>
<organism evidence="19 20">
    <name type="scientific">Melittangium boletus DSM 14713</name>
    <dbReference type="NCBI Taxonomy" id="1294270"/>
    <lineage>
        <taxon>Bacteria</taxon>
        <taxon>Pseudomonadati</taxon>
        <taxon>Myxococcota</taxon>
        <taxon>Myxococcia</taxon>
        <taxon>Myxococcales</taxon>
        <taxon>Cystobacterineae</taxon>
        <taxon>Archangiaceae</taxon>
        <taxon>Melittangium</taxon>
    </lineage>
</organism>
<dbReference type="CDD" id="cd00082">
    <property type="entry name" value="HisKA"/>
    <property type="match status" value="1"/>
</dbReference>
<dbReference type="EC" id="2.7.13.3" evidence="3"/>
<feature type="domain" description="PAS" evidence="17">
    <location>
        <begin position="142"/>
        <end position="215"/>
    </location>
</feature>
<keyword evidence="4 13" id="KW-0597">Phosphoprotein</keyword>
<dbReference type="InterPro" id="IPR000700">
    <property type="entry name" value="PAS-assoc_C"/>
</dbReference>
<dbReference type="PROSITE" id="PS50113">
    <property type="entry name" value="PAC"/>
    <property type="match status" value="1"/>
</dbReference>
<evidence type="ECO:0000259" key="15">
    <source>
        <dbReference type="PROSITE" id="PS50109"/>
    </source>
</evidence>
<keyword evidence="6" id="KW-0812">Transmembrane</keyword>
<keyword evidence="20" id="KW-1185">Reference proteome</keyword>
<dbReference type="SUPFAM" id="SSF47384">
    <property type="entry name" value="Homodimeric domain of signal transducing histidine kinase"/>
    <property type="match status" value="1"/>
</dbReference>
<evidence type="ECO:0000256" key="5">
    <source>
        <dbReference type="ARBA" id="ARBA00022679"/>
    </source>
</evidence>
<name>A0A250IBZ6_9BACT</name>
<evidence type="ECO:0000256" key="12">
    <source>
        <dbReference type="ARBA" id="ARBA00023136"/>
    </source>
</evidence>
<comment type="catalytic activity">
    <reaction evidence="1">
        <text>ATP + protein L-histidine = ADP + protein N-phospho-L-histidine.</text>
        <dbReference type="EC" id="2.7.13.3"/>
    </reaction>
</comment>
<dbReference type="SMART" id="SM00388">
    <property type="entry name" value="HisKA"/>
    <property type="match status" value="1"/>
</dbReference>
<dbReference type="InterPro" id="IPR013767">
    <property type="entry name" value="PAS_fold"/>
</dbReference>
<dbReference type="SUPFAM" id="SSF55874">
    <property type="entry name" value="ATPase domain of HSP90 chaperone/DNA topoisomerase II/histidine kinase"/>
    <property type="match status" value="1"/>
</dbReference>
<evidence type="ECO:0000259" key="17">
    <source>
        <dbReference type="PROSITE" id="PS50112"/>
    </source>
</evidence>
<dbReference type="SMART" id="SM00448">
    <property type="entry name" value="REC"/>
    <property type="match status" value="1"/>
</dbReference>
<feature type="region of interest" description="Disordered" evidence="14">
    <location>
        <begin position="491"/>
        <end position="523"/>
    </location>
</feature>
<dbReference type="Pfam" id="PF00989">
    <property type="entry name" value="PAS"/>
    <property type="match status" value="1"/>
</dbReference>
<dbReference type="CDD" id="cd00156">
    <property type="entry name" value="REC"/>
    <property type="match status" value="1"/>
</dbReference>
<dbReference type="RefSeq" id="WP_095977945.1">
    <property type="nucleotide sequence ID" value="NZ_CP022163.1"/>
</dbReference>
<evidence type="ECO:0000256" key="4">
    <source>
        <dbReference type="ARBA" id="ARBA00022553"/>
    </source>
</evidence>
<dbReference type="InterPro" id="IPR036097">
    <property type="entry name" value="HisK_dim/P_sf"/>
</dbReference>
<dbReference type="PANTHER" id="PTHR42878:SF7">
    <property type="entry name" value="SENSOR HISTIDINE KINASE GLRK"/>
    <property type="match status" value="1"/>
</dbReference>
<dbReference type="GO" id="GO:0016020">
    <property type="term" value="C:membrane"/>
    <property type="evidence" value="ECO:0007669"/>
    <property type="project" value="UniProtKB-SubCell"/>
</dbReference>
<dbReference type="PRINTS" id="PR00344">
    <property type="entry name" value="BCTRLSENSOR"/>
</dbReference>
<dbReference type="KEGG" id="mbd:MEBOL_002823"/>
<dbReference type="CDD" id="cd00075">
    <property type="entry name" value="HATPase"/>
    <property type="match status" value="1"/>
</dbReference>
<dbReference type="PROSITE" id="PS50110">
    <property type="entry name" value="RESPONSE_REGULATORY"/>
    <property type="match status" value="1"/>
</dbReference>
<evidence type="ECO:0000313" key="20">
    <source>
        <dbReference type="Proteomes" id="UP000217289"/>
    </source>
</evidence>
<dbReference type="NCBIfam" id="TIGR00229">
    <property type="entry name" value="sensory_box"/>
    <property type="match status" value="1"/>
</dbReference>
<feature type="compositionally biased region" description="Basic and acidic residues" evidence="14">
    <location>
        <begin position="502"/>
        <end position="523"/>
    </location>
</feature>
<evidence type="ECO:0000256" key="11">
    <source>
        <dbReference type="ARBA" id="ARBA00023012"/>
    </source>
</evidence>
<dbReference type="EMBL" id="CP022163">
    <property type="protein sequence ID" value="ATB29374.1"/>
    <property type="molecule type" value="Genomic_DNA"/>
</dbReference>
<gene>
    <name evidence="19" type="ORF">MEBOL_002823</name>
</gene>
<feature type="domain" description="PAC" evidence="18">
    <location>
        <begin position="217"/>
        <end position="269"/>
    </location>
</feature>
<dbReference type="GO" id="GO:0006355">
    <property type="term" value="P:regulation of DNA-templated transcription"/>
    <property type="evidence" value="ECO:0007669"/>
    <property type="project" value="InterPro"/>
</dbReference>
<feature type="domain" description="Response regulatory" evidence="16">
    <location>
        <begin position="13"/>
        <end position="129"/>
    </location>
</feature>
<keyword evidence="12" id="KW-0472">Membrane</keyword>
<evidence type="ECO:0000256" key="14">
    <source>
        <dbReference type="SAM" id="MobiDB-lite"/>
    </source>
</evidence>
<feature type="domain" description="Histidine kinase" evidence="15">
    <location>
        <begin position="280"/>
        <end position="496"/>
    </location>
</feature>
<evidence type="ECO:0000256" key="2">
    <source>
        <dbReference type="ARBA" id="ARBA00004141"/>
    </source>
</evidence>
<evidence type="ECO:0000313" key="19">
    <source>
        <dbReference type="EMBL" id="ATB29374.1"/>
    </source>
</evidence>
<accession>A0A250IBZ6</accession>
<dbReference type="InterPro" id="IPR001789">
    <property type="entry name" value="Sig_transdc_resp-reg_receiver"/>
</dbReference>
<keyword evidence="10" id="KW-1133">Transmembrane helix</keyword>
<dbReference type="InterPro" id="IPR004358">
    <property type="entry name" value="Sig_transdc_His_kin-like_C"/>
</dbReference>
<dbReference type="GO" id="GO:0007234">
    <property type="term" value="P:osmosensory signaling via phosphorelay pathway"/>
    <property type="evidence" value="ECO:0007669"/>
    <property type="project" value="TreeGrafter"/>
</dbReference>
<proteinExistence type="predicted"/>
<dbReference type="Pfam" id="PF00512">
    <property type="entry name" value="HisKA"/>
    <property type="match status" value="1"/>
</dbReference>
<dbReference type="PANTHER" id="PTHR42878">
    <property type="entry name" value="TWO-COMPONENT HISTIDINE KINASE"/>
    <property type="match status" value="1"/>
</dbReference>
<dbReference type="InterPro" id="IPR050351">
    <property type="entry name" value="BphY/WalK/GraS-like"/>
</dbReference>
<sequence length="523" mass="58740">MRHEPAEALGHLRVLIVDDSPADRLMAVRVLKRAFPGIHLEEVSEEAEWHRALTLERFDAVLVDFMLPWTTGLELLHDAQRTWPGIPVLMLTGTAKEWQALEAVQEGLEEYLPKTPESYAMLPRSLRFALERTRQRQALKESNETLSLVIEGVYGHAIFLLDAQRRIATWNAGAEAITGYCEPEVLGRPFRELLIPEELRGAPAALEMERAEQRGMYTGEGWRLRRDGSRFWADITVSALHKEGGALRGFAMVLRDATERRRLEEEQQRANEFRERLLGIVSHDLRSPLQAILLQSQLLARQVTHDKVKTSTARINQGAERMMRMIGDLLDFTRGRLGGGIPVDRRPGDLFALAAEVTEELQLTSPHNPLRLNTVGDGLGDWDRDRLSQVVQNLVTNALKHGATGQPVQVMLEGEQDGVVMRIRNQGQPIPPEFVPLLFDPFRRAGRQDKPSDPLSGLGLGLYIAQEIVHAHGGSISVQSDAEEGTLFTVRMPRHAPSASARPRDNPRAETQQERTPAKEEHT</sequence>
<dbReference type="InterPro" id="IPR035965">
    <property type="entry name" value="PAS-like_dom_sf"/>
</dbReference>
<dbReference type="CDD" id="cd00130">
    <property type="entry name" value="PAS"/>
    <property type="match status" value="1"/>
</dbReference>
<dbReference type="GO" id="GO:0005524">
    <property type="term" value="F:ATP binding"/>
    <property type="evidence" value="ECO:0007669"/>
    <property type="project" value="UniProtKB-KW"/>
</dbReference>
<evidence type="ECO:0000256" key="6">
    <source>
        <dbReference type="ARBA" id="ARBA00022692"/>
    </source>
</evidence>
<dbReference type="InterPro" id="IPR005467">
    <property type="entry name" value="His_kinase_dom"/>
</dbReference>
<dbReference type="SMART" id="SM00387">
    <property type="entry name" value="HATPase_c"/>
    <property type="match status" value="1"/>
</dbReference>
<dbReference type="Gene3D" id="3.30.450.20">
    <property type="entry name" value="PAS domain"/>
    <property type="match status" value="1"/>
</dbReference>
<keyword evidence="5" id="KW-0808">Transferase</keyword>
<comment type="subcellular location">
    <subcellularLocation>
        <location evidence="2">Membrane</location>
        <topology evidence="2">Multi-pass membrane protein</topology>
    </subcellularLocation>
</comment>
<keyword evidence="8 19" id="KW-0418">Kinase</keyword>
<dbReference type="PROSITE" id="PS50112">
    <property type="entry name" value="PAS"/>
    <property type="match status" value="1"/>
</dbReference>
<dbReference type="SMART" id="SM00091">
    <property type="entry name" value="PAS"/>
    <property type="match status" value="1"/>
</dbReference>
<keyword evidence="11" id="KW-0902">Two-component regulatory system</keyword>
<dbReference type="Pfam" id="PF00072">
    <property type="entry name" value="Response_reg"/>
    <property type="match status" value="1"/>
</dbReference>
<keyword evidence="9" id="KW-0067">ATP-binding</keyword>
<evidence type="ECO:0000259" key="16">
    <source>
        <dbReference type="PROSITE" id="PS50110"/>
    </source>
</evidence>
<dbReference type="Gene3D" id="3.30.565.10">
    <property type="entry name" value="Histidine kinase-like ATPase, C-terminal domain"/>
    <property type="match status" value="1"/>
</dbReference>
<protein>
    <recommendedName>
        <fullName evidence="3">histidine kinase</fullName>
        <ecNumber evidence="3">2.7.13.3</ecNumber>
    </recommendedName>
</protein>
<dbReference type="PROSITE" id="PS50109">
    <property type="entry name" value="HIS_KIN"/>
    <property type="match status" value="1"/>
</dbReference>
<dbReference type="AlphaFoldDB" id="A0A250IBZ6"/>
<dbReference type="SUPFAM" id="SSF52172">
    <property type="entry name" value="CheY-like"/>
    <property type="match status" value="1"/>
</dbReference>
<evidence type="ECO:0000256" key="7">
    <source>
        <dbReference type="ARBA" id="ARBA00022741"/>
    </source>
</evidence>
<evidence type="ECO:0000256" key="1">
    <source>
        <dbReference type="ARBA" id="ARBA00000085"/>
    </source>
</evidence>
<dbReference type="InterPro" id="IPR003661">
    <property type="entry name" value="HisK_dim/P_dom"/>
</dbReference>
<dbReference type="Gene3D" id="3.40.50.2300">
    <property type="match status" value="1"/>
</dbReference>
<evidence type="ECO:0000256" key="13">
    <source>
        <dbReference type="PROSITE-ProRule" id="PRU00169"/>
    </source>
</evidence>
<evidence type="ECO:0000256" key="3">
    <source>
        <dbReference type="ARBA" id="ARBA00012438"/>
    </source>
</evidence>
<dbReference type="GO" id="GO:0000155">
    <property type="term" value="F:phosphorelay sensor kinase activity"/>
    <property type="evidence" value="ECO:0007669"/>
    <property type="project" value="InterPro"/>
</dbReference>
<dbReference type="GO" id="GO:0030295">
    <property type="term" value="F:protein kinase activator activity"/>
    <property type="evidence" value="ECO:0007669"/>
    <property type="project" value="TreeGrafter"/>
</dbReference>
<dbReference type="Proteomes" id="UP000217289">
    <property type="component" value="Chromosome"/>
</dbReference>
<dbReference type="InterPro" id="IPR036890">
    <property type="entry name" value="HATPase_C_sf"/>
</dbReference>
<dbReference type="OrthoDB" id="9787818at2"/>
<dbReference type="GO" id="GO:0000156">
    <property type="term" value="F:phosphorelay response regulator activity"/>
    <property type="evidence" value="ECO:0007669"/>
    <property type="project" value="TreeGrafter"/>
</dbReference>